<proteinExistence type="predicted"/>
<feature type="compositionally biased region" description="Basic residues" evidence="1">
    <location>
        <begin position="346"/>
        <end position="364"/>
    </location>
</feature>
<name>A0A6J4L116_9BACT</name>
<feature type="compositionally biased region" description="Basic and acidic residues" evidence="1">
    <location>
        <begin position="1"/>
        <end position="14"/>
    </location>
</feature>
<dbReference type="AlphaFoldDB" id="A0A6J4L116"/>
<accession>A0A6J4L116</accession>
<feature type="compositionally biased region" description="Basic residues" evidence="1">
    <location>
        <begin position="262"/>
        <end position="274"/>
    </location>
</feature>
<protein>
    <submittedName>
        <fullName evidence="2">DNA_ligase_IV_Ku-like</fullName>
        <ecNumber evidence="2">6.5.1.1</ecNumber>
    </submittedName>
</protein>
<feature type="compositionally biased region" description="Basic and acidic residues" evidence="1">
    <location>
        <begin position="230"/>
        <end position="241"/>
    </location>
</feature>
<feature type="region of interest" description="Disordered" evidence="1">
    <location>
        <begin position="504"/>
        <end position="542"/>
    </location>
</feature>
<feature type="compositionally biased region" description="Basic and acidic residues" evidence="1">
    <location>
        <begin position="137"/>
        <end position="146"/>
    </location>
</feature>
<feature type="compositionally biased region" description="Gly residues" evidence="1">
    <location>
        <begin position="210"/>
        <end position="229"/>
    </location>
</feature>
<feature type="compositionally biased region" description="Low complexity" evidence="1">
    <location>
        <begin position="328"/>
        <end position="344"/>
    </location>
</feature>
<organism evidence="2">
    <name type="scientific">uncultured Gemmatimonadota bacterium</name>
    <dbReference type="NCBI Taxonomy" id="203437"/>
    <lineage>
        <taxon>Bacteria</taxon>
        <taxon>Pseudomonadati</taxon>
        <taxon>Gemmatimonadota</taxon>
        <taxon>environmental samples</taxon>
    </lineage>
</organism>
<sequence length="542" mass="55846">EGVRRAVCRAGRDHAHQRKGGGAGALLRVGGARGRGVGGALPDRAAAQEAGARAAAGGVGDGDGRRPRVALRRVPRGRGRPGRDHHPAPAAAVGRARRPAAPPLGGGAAPPVAPRGRGGAAGGDACRVGRAQRARGVRVEQADHGRLPRGRVAEPGGARAGPRRRGGRARGGAPPDGRVGPDRGLLRPPLRRRHARRGCQPAVPVLPGLRAGGGAGGPGRGGRVAGGVEVGRHPRADDPPPRQRLPVVARRGADHRALPRAGARRRPPARRHGAGRRDPALGRWASAPVRAAPAADRAQGAGAQDPGRGPRGAPCLRPLGDRRRGRARGAPPLAPRAPGGADRLPPQRRHRPPPPLPHRPRGRLGRGDGGVPRRARSGRGRADAEAARVALPHRPAPRRLVEVEGGALHPGRGDGVCAARPRPPRVALHGLHLRRVEGGRAGPLRQGLQRPHRRRDPPRGRLGAPQLAAEVRARAHGEAGAGVRAGLRGDPALAAAQERGCRALPPHPALAHGQEAGGRRLAGDDSGAAGRGLTQRHRGTEM</sequence>
<dbReference type="EMBL" id="CADCTW010000093">
    <property type="protein sequence ID" value="CAA9320919.1"/>
    <property type="molecule type" value="Genomic_DNA"/>
</dbReference>
<feature type="non-terminal residue" evidence="2">
    <location>
        <position position="542"/>
    </location>
</feature>
<feature type="compositionally biased region" description="Low complexity" evidence="1">
    <location>
        <begin position="283"/>
        <end position="318"/>
    </location>
</feature>
<feature type="region of interest" description="Disordered" evidence="1">
    <location>
        <begin position="439"/>
        <end position="462"/>
    </location>
</feature>
<reference evidence="2" key="1">
    <citation type="submission" date="2020-02" db="EMBL/GenBank/DDBJ databases">
        <authorList>
            <person name="Meier V. D."/>
        </authorList>
    </citation>
    <scope>NUCLEOTIDE SEQUENCE</scope>
    <source>
        <strain evidence="2">AVDCRST_MAG68</strain>
    </source>
</reference>
<feature type="compositionally biased region" description="Basic residues" evidence="1">
    <location>
        <begin position="67"/>
        <end position="80"/>
    </location>
</feature>
<feature type="non-terminal residue" evidence="2">
    <location>
        <position position="1"/>
    </location>
</feature>
<dbReference type="GO" id="GO:0003910">
    <property type="term" value="F:DNA ligase (ATP) activity"/>
    <property type="evidence" value="ECO:0007669"/>
    <property type="project" value="UniProtKB-EC"/>
</dbReference>
<dbReference type="EC" id="6.5.1.1" evidence="2"/>
<evidence type="ECO:0000256" key="1">
    <source>
        <dbReference type="SAM" id="MobiDB-lite"/>
    </source>
</evidence>
<keyword evidence="2" id="KW-0436">Ligase</keyword>
<evidence type="ECO:0000313" key="2">
    <source>
        <dbReference type="EMBL" id="CAA9320919.1"/>
    </source>
</evidence>
<gene>
    <name evidence="2" type="ORF">AVDCRST_MAG68-1858</name>
</gene>
<feature type="compositionally biased region" description="Low complexity" evidence="1">
    <location>
        <begin position="40"/>
        <end position="56"/>
    </location>
</feature>
<feature type="region of interest" description="Disordered" evidence="1">
    <location>
        <begin position="1"/>
        <end position="387"/>
    </location>
</feature>